<feature type="compositionally biased region" description="Low complexity" evidence="1">
    <location>
        <begin position="39"/>
        <end position="50"/>
    </location>
</feature>
<evidence type="ECO:0000256" key="1">
    <source>
        <dbReference type="SAM" id="MobiDB-lite"/>
    </source>
</evidence>
<feature type="compositionally biased region" description="Low complexity" evidence="1">
    <location>
        <begin position="99"/>
        <end position="112"/>
    </location>
</feature>
<dbReference type="AlphaFoldDB" id="A0A7X1I3I0"/>
<proteinExistence type="predicted"/>
<dbReference type="Pfam" id="PF08239">
    <property type="entry name" value="SH3_3"/>
    <property type="match status" value="1"/>
</dbReference>
<feature type="compositionally biased region" description="Basic and acidic residues" evidence="1">
    <location>
        <begin position="65"/>
        <end position="94"/>
    </location>
</feature>
<feature type="domain" description="SH3b" evidence="2">
    <location>
        <begin position="138"/>
        <end position="196"/>
    </location>
</feature>
<evidence type="ECO:0000313" key="3">
    <source>
        <dbReference type="EMBL" id="MBC2868052.1"/>
    </source>
</evidence>
<dbReference type="Gene3D" id="2.30.30.40">
    <property type="entry name" value="SH3 Domains"/>
    <property type="match status" value="1"/>
</dbReference>
<name>A0A7X1I3I0_9ACTN</name>
<dbReference type="Proteomes" id="UP000517694">
    <property type="component" value="Unassembled WGS sequence"/>
</dbReference>
<evidence type="ECO:0000313" key="4">
    <source>
        <dbReference type="Proteomes" id="UP000517694"/>
    </source>
</evidence>
<gene>
    <name evidence="3" type="ORF">H1R13_24775</name>
</gene>
<protein>
    <submittedName>
        <fullName evidence="3">SH3 domain-containing protein</fullName>
    </submittedName>
</protein>
<feature type="region of interest" description="Disordered" evidence="1">
    <location>
        <begin position="1"/>
        <end position="129"/>
    </location>
</feature>
<organism evidence="3 4">
    <name type="scientific">Streptomyces mexicanus</name>
    <dbReference type="NCBI Taxonomy" id="178566"/>
    <lineage>
        <taxon>Bacteria</taxon>
        <taxon>Bacillati</taxon>
        <taxon>Actinomycetota</taxon>
        <taxon>Actinomycetes</taxon>
        <taxon>Kitasatosporales</taxon>
        <taxon>Streptomycetaceae</taxon>
        <taxon>Streptomyces</taxon>
    </lineage>
</organism>
<sequence>MWRWSDLSATAGVIATGGGSPCPCAPRSPGWPWWPPPGRVTTAVVAPAVAGDHRDGTAAPAPAPRDPHRPSPPRHDQPGTRHGHPDPRHGERHPGTGNTTPAPQHATQPTRPAADDTPLPGTGAEDPRFYRGRVTARGGLALRTSPERGSKVIRVVPRGEEVWIHCKTDGENVDGNHLWYLLVDGAWAWGSARYIDNIGPAPRWC</sequence>
<comment type="caution">
    <text evidence="3">The sequence shown here is derived from an EMBL/GenBank/DDBJ whole genome shotgun (WGS) entry which is preliminary data.</text>
</comment>
<keyword evidence="4" id="KW-1185">Reference proteome</keyword>
<evidence type="ECO:0000259" key="2">
    <source>
        <dbReference type="Pfam" id="PF08239"/>
    </source>
</evidence>
<reference evidence="3 4" key="1">
    <citation type="submission" date="2020-08" db="EMBL/GenBank/DDBJ databases">
        <title>Whole-Genome Sequence of French Clinical Streptomyces mexicanus Strain Q0842.</title>
        <authorList>
            <person name="Boxberger M."/>
            <person name="La Scola B."/>
        </authorList>
    </citation>
    <scope>NUCLEOTIDE SEQUENCE [LARGE SCALE GENOMIC DNA]</scope>
    <source>
        <strain evidence="3 4">Marseille-Q0842</strain>
    </source>
</reference>
<accession>A0A7X1I3I0</accession>
<dbReference type="InterPro" id="IPR003646">
    <property type="entry name" value="SH3-like_bac-type"/>
</dbReference>
<dbReference type="EMBL" id="JACMHY010000011">
    <property type="protein sequence ID" value="MBC2868052.1"/>
    <property type="molecule type" value="Genomic_DNA"/>
</dbReference>